<comment type="caution">
    <text evidence="1">The sequence shown here is derived from an EMBL/GenBank/DDBJ whole genome shotgun (WGS) entry which is preliminary data.</text>
</comment>
<dbReference type="AlphaFoldDB" id="A0A831LNM4"/>
<name>A0A831LNM4_9BACT</name>
<accession>A0A831LNM4</accession>
<dbReference type="EMBL" id="DSDK01000199">
    <property type="protein sequence ID" value="HDR50673.1"/>
    <property type="molecule type" value="Genomic_DNA"/>
</dbReference>
<dbReference type="InterPro" id="IPR021236">
    <property type="entry name" value="Uncharacterised_YfdX"/>
</dbReference>
<dbReference type="Pfam" id="PF10938">
    <property type="entry name" value="YfdX"/>
    <property type="match status" value="1"/>
</dbReference>
<protein>
    <submittedName>
        <fullName evidence="1">YfdX family protein</fullName>
    </submittedName>
</protein>
<sequence>MKVIVILFLGLMLFLSGCTTHKNYESEEQEPYIVQPLERYISENDMQDYINDEVNLAIDLGNQFIVMDAANALANVRDAMIAIRQNSYGNAREHLTQAMGKVELLLRANQKSALAGVNVEINMGVKNAGEAYSIINELDSLFKNKEYQKVRELASLLSNEILITRESLSISNFNEVLKQADQYFREKDYERALLVLKNVLETTAFEYTTIPLPVVRAERMIDEAGALIENEEVEYENVKILLNNAAYEIKFAELLGYGKEEIDFKSLVQKIEKLKKSVSEKNDAVLREDIKELNESITQIREEFAETE</sequence>
<dbReference type="PROSITE" id="PS51257">
    <property type="entry name" value="PROKAR_LIPOPROTEIN"/>
    <property type="match status" value="1"/>
</dbReference>
<organism evidence="1">
    <name type="scientific">Mariniphaga anaerophila</name>
    <dbReference type="NCBI Taxonomy" id="1484053"/>
    <lineage>
        <taxon>Bacteria</taxon>
        <taxon>Pseudomonadati</taxon>
        <taxon>Bacteroidota</taxon>
        <taxon>Bacteroidia</taxon>
        <taxon>Marinilabiliales</taxon>
        <taxon>Prolixibacteraceae</taxon>
        <taxon>Mariniphaga</taxon>
    </lineage>
</organism>
<gene>
    <name evidence="1" type="ORF">ENN90_03505</name>
</gene>
<evidence type="ECO:0000313" key="1">
    <source>
        <dbReference type="EMBL" id="HDR50673.1"/>
    </source>
</evidence>
<dbReference type="Proteomes" id="UP000886047">
    <property type="component" value="Unassembled WGS sequence"/>
</dbReference>
<reference evidence="1" key="1">
    <citation type="journal article" date="2020" name="mSystems">
        <title>Genome- and Community-Level Interaction Insights into Carbon Utilization and Element Cycling Functions of Hydrothermarchaeota in Hydrothermal Sediment.</title>
        <authorList>
            <person name="Zhou Z."/>
            <person name="Liu Y."/>
            <person name="Xu W."/>
            <person name="Pan J."/>
            <person name="Luo Z.H."/>
            <person name="Li M."/>
        </authorList>
    </citation>
    <scope>NUCLEOTIDE SEQUENCE [LARGE SCALE GENOMIC DNA]</scope>
    <source>
        <strain evidence="1">SpSt-1217</strain>
    </source>
</reference>
<proteinExistence type="predicted"/>